<name>I7L8W5_9LACO</name>
<gene>
    <name evidence="1" type="ORF">BN55_03470</name>
</gene>
<evidence type="ECO:0000313" key="2">
    <source>
        <dbReference type="Proteomes" id="UP000009320"/>
    </source>
</evidence>
<keyword evidence="2" id="KW-1185">Reference proteome</keyword>
<evidence type="ECO:0000313" key="1">
    <source>
        <dbReference type="EMBL" id="CCI80984.1"/>
    </source>
</evidence>
<comment type="caution">
    <text evidence="1">The sequence shown here is derived from an EMBL/GenBank/DDBJ whole genome shotgun (WGS) entry which is preliminary data.</text>
</comment>
<reference evidence="1 2" key="1">
    <citation type="submission" date="2012-06" db="EMBL/GenBank/DDBJ databases">
        <title>Draft Genome Sequence of Lactobacillus hominis Strain CRBIP 24.179T, isolated from human intestine.</title>
        <authorList>
            <person name="Cousin S."/>
            <person name="Ma L."/>
            <person name="Bizet C."/>
            <person name="Loux V."/>
            <person name="Bouchier C."/>
            <person name="Clermont D."/>
            <person name="Creno S."/>
        </authorList>
    </citation>
    <scope>NUCLEOTIDE SEQUENCE [LARGE SCALE GENOMIC DNA]</scope>
    <source>
        <strain evidence="2">CRBIP 24.179T</strain>
    </source>
</reference>
<accession>I7L8W5</accession>
<dbReference type="EMBL" id="CAKE01000001">
    <property type="protein sequence ID" value="CCI80984.1"/>
    <property type="molecule type" value="Genomic_DNA"/>
</dbReference>
<organism evidence="1 2">
    <name type="scientific">Lactobacillus hominis DSM 23910 = CRBIP 24.179</name>
    <dbReference type="NCBI Taxonomy" id="1423758"/>
    <lineage>
        <taxon>Bacteria</taxon>
        <taxon>Bacillati</taxon>
        <taxon>Bacillota</taxon>
        <taxon>Bacilli</taxon>
        <taxon>Lactobacillales</taxon>
        <taxon>Lactobacillaceae</taxon>
        <taxon>Lactobacillus</taxon>
    </lineage>
</organism>
<sequence>MNVSALDVVKPFLTSAYIYSLKRVIQDLRQTNPTFNLKPHICLDESSRISFTYQTFDNQQEYVSIWLSKLNYEHDK</sequence>
<dbReference type="AlphaFoldDB" id="I7L8W5"/>
<proteinExistence type="predicted"/>
<dbReference type="Proteomes" id="UP000009320">
    <property type="component" value="Unassembled WGS sequence"/>
</dbReference>
<protein>
    <submittedName>
        <fullName evidence="1">Uncharacterized protein</fullName>
    </submittedName>
</protein>